<proteinExistence type="predicted"/>
<evidence type="ECO:0000313" key="2">
    <source>
        <dbReference type="Proteomes" id="UP000029221"/>
    </source>
</evidence>
<dbReference type="RefSeq" id="WP_042278318.1">
    <property type="nucleotide sequence ID" value="NZ_BBML01000003.1"/>
</dbReference>
<comment type="caution">
    <text evidence="1">The sequence shown here is derived from an EMBL/GenBank/DDBJ whole genome shotgun (WGS) entry which is preliminary data.</text>
</comment>
<name>A0A090Q1A7_9FLAO</name>
<sequence>MSVHDLMESLNEEDFETIEYMASLNAGPRDIARKLAVDLRSFMIAWNTPDNAVRIAYFKGVKEIEMVKDAALLDRVRDGNVTAMQIVDKARKEQDFQDIKRQVFGLDT</sequence>
<dbReference type="AlphaFoldDB" id="A0A090Q1A7"/>
<evidence type="ECO:0000313" key="1">
    <source>
        <dbReference type="EMBL" id="GAK96820.1"/>
    </source>
</evidence>
<keyword evidence="2" id="KW-1185">Reference proteome</keyword>
<accession>A0A090Q1A7</accession>
<dbReference type="EMBL" id="BBML01000003">
    <property type="protein sequence ID" value="GAK96820.1"/>
    <property type="molecule type" value="Genomic_DNA"/>
</dbReference>
<gene>
    <name evidence="1" type="ORF">JCM19294_1129</name>
</gene>
<dbReference type="Proteomes" id="UP000029221">
    <property type="component" value="Unassembled WGS sequence"/>
</dbReference>
<protein>
    <submittedName>
        <fullName evidence="1">Uncharacterized protein</fullName>
    </submittedName>
</protein>
<organism evidence="1 2">
    <name type="scientific">Nonlabens tegetincola</name>
    <dbReference type="NCBI Taxonomy" id="323273"/>
    <lineage>
        <taxon>Bacteria</taxon>
        <taxon>Pseudomonadati</taxon>
        <taxon>Bacteroidota</taxon>
        <taxon>Flavobacteriia</taxon>
        <taxon>Flavobacteriales</taxon>
        <taxon>Flavobacteriaceae</taxon>
        <taxon>Nonlabens</taxon>
    </lineage>
</organism>
<reference evidence="1" key="1">
    <citation type="journal article" date="2014" name="Genome Announc.">
        <title>Draft Genome Sequences of Marine Flavobacterium Nonlabens Strains NR17, NR24, NR27, NR32, NR33, and Ara13.</title>
        <authorList>
            <person name="Nakanishi M."/>
            <person name="Meirelles P."/>
            <person name="Suzuki R."/>
            <person name="Takatani N."/>
            <person name="Mino S."/>
            <person name="Suda W."/>
            <person name="Oshima K."/>
            <person name="Hattori M."/>
            <person name="Ohkuma M."/>
            <person name="Hosokawa M."/>
            <person name="Miyashita K."/>
            <person name="Thompson F.L."/>
            <person name="Niwa A."/>
            <person name="Sawabe T."/>
            <person name="Sawabe T."/>
        </authorList>
    </citation>
    <scope>NUCLEOTIDE SEQUENCE [LARGE SCALE GENOMIC DNA]</scope>
    <source>
        <strain evidence="1">JCM 19294</strain>
    </source>
</reference>